<keyword evidence="3" id="KW-1185">Reference proteome</keyword>
<dbReference type="GO" id="GO:0009306">
    <property type="term" value="P:protein secretion"/>
    <property type="evidence" value="ECO:0007669"/>
    <property type="project" value="InterPro"/>
</dbReference>
<accession>A0A919W6B3</accession>
<dbReference type="Pfam" id="PF10824">
    <property type="entry name" value="T7SS_ESX_EspC"/>
    <property type="match status" value="1"/>
</dbReference>
<dbReference type="AlphaFoldDB" id="A0A919W6B3"/>
<evidence type="ECO:0000313" key="2">
    <source>
        <dbReference type="EMBL" id="GIM92703.1"/>
    </source>
</evidence>
<dbReference type="RefSeq" id="WP_213008549.1">
    <property type="nucleotide sequence ID" value="NZ_BOQN01000059.1"/>
</dbReference>
<dbReference type="Proteomes" id="UP000677082">
    <property type="component" value="Unassembled WGS sequence"/>
</dbReference>
<organism evidence="2 3">
    <name type="scientific">Paractinoplanes toevensis</name>
    <dbReference type="NCBI Taxonomy" id="571911"/>
    <lineage>
        <taxon>Bacteria</taxon>
        <taxon>Bacillati</taxon>
        <taxon>Actinomycetota</taxon>
        <taxon>Actinomycetes</taxon>
        <taxon>Micromonosporales</taxon>
        <taxon>Micromonosporaceae</taxon>
        <taxon>Paractinoplanes</taxon>
    </lineage>
</organism>
<gene>
    <name evidence="2" type="ORF">Ato02nite_044960</name>
</gene>
<evidence type="ECO:0008006" key="4">
    <source>
        <dbReference type="Google" id="ProtNLM"/>
    </source>
</evidence>
<comment type="caution">
    <text evidence="2">The sequence shown here is derived from an EMBL/GenBank/DDBJ whole genome shotgun (WGS) entry which is preliminary data.</text>
</comment>
<evidence type="ECO:0000313" key="3">
    <source>
        <dbReference type="Proteomes" id="UP000677082"/>
    </source>
</evidence>
<sequence length="95" mass="10219">MNPDLEVDTEELRRAASALAGTAAEVTAGMSEMPPSQQTPRWRTADAAALAAEAARRQLALLGADIDETARRMTTAAEAYELADARATTRLRSFR</sequence>
<name>A0A919W6B3_9ACTN</name>
<evidence type="ECO:0000256" key="1">
    <source>
        <dbReference type="SAM" id="MobiDB-lite"/>
    </source>
</evidence>
<dbReference type="EMBL" id="BOQN01000059">
    <property type="protein sequence ID" value="GIM92703.1"/>
    <property type="molecule type" value="Genomic_DNA"/>
</dbReference>
<proteinExistence type="predicted"/>
<protein>
    <recommendedName>
        <fullName evidence="4">Excreted virulence factor EspC, type VII ESX diderm</fullName>
    </recommendedName>
</protein>
<reference evidence="2 3" key="1">
    <citation type="submission" date="2021-03" db="EMBL/GenBank/DDBJ databases">
        <title>Whole genome shotgun sequence of Actinoplanes toevensis NBRC 105298.</title>
        <authorList>
            <person name="Komaki H."/>
            <person name="Tamura T."/>
        </authorList>
    </citation>
    <scope>NUCLEOTIDE SEQUENCE [LARGE SCALE GENOMIC DNA]</scope>
    <source>
        <strain evidence="2 3">NBRC 105298</strain>
    </source>
</reference>
<dbReference type="InterPro" id="IPR022536">
    <property type="entry name" value="EspC"/>
</dbReference>
<feature type="region of interest" description="Disordered" evidence="1">
    <location>
        <begin position="25"/>
        <end position="45"/>
    </location>
</feature>